<protein>
    <submittedName>
        <fullName evidence="2">GNAT family acetyltransferase</fullName>
    </submittedName>
</protein>
<evidence type="ECO:0000313" key="3">
    <source>
        <dbReference type="Proteomes" id="UP000670092"/>
    </source>
</evidence>
<dbReference type="PROSITE" id="PS51186">
    <property type="entry name" value="GNAT"/>
    <property type="match status" value="1"/>
</dbReference>
<evidence type="ECO:0000313" key="2">
    <source>
        <dbReference type="EMBL" id="KAG5288855.1"/>
    </source>
</evidence>
<dbReference type="EMBL" id="JAEVHI010000006">
    <property type="protein sequence ID" value="KAG5288855.1"/>
    <property type="molecule type" value="Genomic_DNA"/>
</dbReference>
<dbReference type="Proteomes" id="UP000670092">
    <property type="component" value="Unassembled WGS sequence"/>
</dbReference>
<dbReference type="PANTHER" id="PTHR42791">
    <property type="entry name" value="GNAT FAMILY ACETYLTRANSFERASE"/>
    <property type="match status" value="1"/>
</dbReference>
<dbReference type="InterPro" id="IPR052523">
    <property type="entry name" value="Trichothecene_AcTrans"/>
</dbReference>
<proteinExistence type="predicted"/>
<dbReference type="InterPro" id="IPR016181">
    <property type="entry name" value="Acyl_CoA_acyltransferase"/>
</dbReference>
<gene>
    <name evidence="2" type="ORF">I7I52_12475</name>
</gene>
<accession>A0A8H7YFG2</accession>
<dbReference type="CDD" id="cd04301">
    <property type="entry name" value="NAT_SF"/>
    <property type="match status" value="1"/>
</dbReference>
<organism evidence="2 3">
    <name type="scientific">Ajellomyces capsulatus</name>
    <name type="common">Darling's disease fungus</name>
    <name type="synonym">Histoplasma capsulatum</name>
    <dbReference type="NCBI Taxonomy" id="5037"/>
    <lineage>
        <taxon>Eukaryota</taxon>
        <taxon>Fungi</taxon>
        <taxon>Dikarya</taxon>
        <taxon>Ascomycota</taxon>
        <taxon>Pezizomycotina</taxon>
        <taxon>Eurotiomycetes</taxon>
        <taxon>Eurotiomycetidae</taxon>
        <taxon>Onygenales</taxon>
        <taxon>Ajellomycetaceae</taxon>
        <taxon>Histoplasma</taxon>
    </lineage>
</organism>
<dbReference type="InterPro" id="IPR000182">
    <property type="entry name" value="GNAT_dom"/>
</dbReference>
<dbReference type="Gene3D" id="3.40.630.30">
    <property type="match status" value="1"/>
</dbReference>
<dbReference type="AlphaFoldDB" id="A0A8H7YFG2"/>
<dbReference type="Pfam" id="PF00583">
    <property type="entry name" value="Acetyltransf_1"/>
    <property type="match status" value="1"/>
</dbReference>
<reference evidence="2 3" key="1">
    <citation type="submission" date="2021-01" db="EMBL/GenBank/DDBJ databases">
        <title>Chromosome-level genome assembly of a human fungal pathogen reveals clustering of transcriptionally co-regulated genes.</title>
        <authorList>
            <person name="Voorhies M."/>
            <person name="Cohen S."/>
            <person name="Shea T.P."/>
            <person name="Petrus S."/>
            <person name="Munoz J.F."/>
            <person name="Poplawski S."/>
            <person name="Goldman W.E."/>
            <person name="Michael T."/>
            <person name="Cuomo C.A."/>
            <person name="Sil A."/>
            <person name="Beyhan S."/>
        </authorList>
    </citation>
    <scope>NUCLEOTIDE SEQUENCE [LARGE SCALE GENOMIC DNA]</scope>
    <source>
        <strain evidence="2 3">G184AR</strain>
    </source>
</reference>
<dbReference type="SUPFAM" id="SSF55729">
    <property type="entry name" value="Acyl-CoA N-acyltransferases (Nat)"/>
    <property type="match status" value="1"/>
</dbReference>
<evidence type="ECO:0000259" key="1">
    <source>
        <dbReference type="PROSITE" id="PS51186"/>
    </source>
</evidence>
<comment type="caution">
    <text evidence="2">The sequence shown here is derived from an EMBL/GenBank/DDBJ whole genome shotgun (WGS) entry which is preliminary data.</text>
</comment>
<dbReference type="OrthoDB" id="410198at2759"/>
<feature type="domain" description="N-acetyltransferase" evidence="1">
    <location>
        <begin position="28"/>
        <end position="208"/>
    </location>
</feature>
<dbReference type="VEuPathDB" id="FungiDB:I7I52_12475"/>
<dbReference type="GO" id="GO:0016747">
    <property type="term" value="F:acyltransferase activity, transferring groups other than amino-acyl groups"/>
    <property type="evidence" value="ECO:0007669"/>
    <property type="project" value="InterPro"/>
</dbReference>
<dbReference type="PANTHER" id="PTHR42791:SF14">
    <property type="entry name" value="N-ACETYLTRANSFERASE DOMAIN-CONTAINING PROTEIN"/>
    <property type="match status" value="1"/>
</dbReference>
<name>A0A8H7YFG2_AJECA</name>
<keyword evidence="2" id="KW-0808">Transferase</keyword>
<sequence>MAHIIITKIEASDWSEIIQGHFRAFQQEPFQQLIHGEDTPRNQQIFKERSLKQFATQSNSIWLKAIDTNNGRKIVGVVNYKLKPAYVPLARPELKMEDMIWLEDVEDKRILDVMFRDIVDRKLRLLREGHIELDALFVLPEYRGQGIASQLIKWGCDLANHLMVPVWLEASTMAHPVYLRHGFVDIEHGHYVMGKWDVEYYVMRLEPKALEVKVKMEN</sequence>